<evidence type="ECO:0000313" key="1">
    <source>
        <dbReference type="EMBL" id="VXD00397.1"/>
    </source>
</evidence>
<protein>
    <submittedName>
        <fullName evidence="1">Uncharacterized protein</fullName>
    </submittedName>
</protein>
<organism evidence="1 2">
    <name type="scientific">Sphingobacterium multivorum</name>
    <dbReference type="NCBI Taxonomy" id="28454"/>
    <lineage>
        <taxon>Bacteria</taxon>
        <taxon>Pseudomonadati</taxon>
        <taxon>Bacteroidota</taxon>
        <taxon>Sphingobacteriia</taxon>
        <taxon>Sphingobacteriales</taxon>
        <taxon>Sphingobacteriaceae</taxon>
        <taxon>Sphingobacterium</taxon>
    </lineage>
</organism>
<reference evidence="1 2" key="1">
    <citation type="submission" date="2019-10" db="EMBL/GenBank/DDBJ databases">
        <authorList>
            <person name="Karimi E."/>
        </authorList>
    </citation>
    <scope>NUCLEOTIDE SEQUENCE [LARGE SCALE GENOMIC DNA]</scope>
    <source>
        <strain evidence="1">Sphingobacterium sp. 8BC</strain>
    </source>
</reference>
<gene>
    <name evidence="1" type="ORF">SPHINGO8BC_51583</name>
</gene>
<dbReference type="AlphaFoldDB" id="A0A654D4N1"/>
<dbReference type="EMBL" id="CABWMV010000024">
    <property type="protein sequence ID" value="VXD00397.1"/>
    <property type="molecule type" value="Genomic_DNA"/>
</dbReference>
<dbReference type="Proteomes" id="UP000432350">
    <property type="component" value="Unassembled WGS sequence"/>
</dbReference>
<name>A0A654D4N1_SPHMU</name>
<proteinExistence type="predicted"/>
<sequence length="42" mass="4819">MSLLTRFIYSSLVCNLQRVSGQFIENYQSTASPHSSLIHIIY</sequence>
<accession>A0A654D4N1</accession>
<evidence type="ECO:0000313" key="2">
    <source>
        <dbReference type="Proteomes" id="UP000432350"/>
    </source>
</evidence>